<evidence type="ECO:0000313" key="3">
    <source>
        <dbReference type="EMBL" id="HJE49842.1"/>
    </source>
</evidence>
<feature type="domain" description="GmrSD restriction endonucleases C-terminal" evidence="2">
    <location>
        <begin position="2"/>
        <end position="37"/>
    </location>
</feature>
<evidence type="ECO:0000313" key="4">
    <source>
        <dbReference type="Proteomes" id="UP000732527"/>
    </source>
</evidence>
<gene>
    <name evidence="3" type="ORF">K8V69_06670</name>
</gene>
<protein>
    <submittedName>
        <fullName evidence="3">HNH endonuclease family protein</fullName>
    </submittedName>
</protein>
<dbReference type="AlphaFoldDB" id="A0A921EKT4"/>
<keyword evidence="3" id="KW-0540">Nuclease</keyword>
<feature type="compositionally biased region" description="Polar residues" evidence="1">
    <location>
        <begin position="19"/>
        <end position="28"/>
    </location>
</feature>
<reference evidence="3" key="1">
    <citation type="journal article" date="2021" name="PeerJ">
        <title>Extensive microbial diversity within the chicken gut microbiome revealed by metagenomics and culture.</title>
        <authorList>
            <person name="Gilroy R."/>
            <person name="Ravi A."/>
            <person name="Getino M."/>
            <person name="Pursley I."/>
            <person name="Horton D.L."/>
            <person name="Alikhan N.F."/>
            <person name="Baker D."/>
            <person name="Gharbi K."/>
            <person name="Hall N."/>
            <person name="Watson M."/>
            <person name="Adriaenssens E.M."/>
            <person name="Foster-Nyarko E."/>
            <person name="Jarju S."/>
            <person name="Secka A."/>
            <person name="Antonio M."/>
            <person name="Oren A."/>
            <person name="Chaudhuri R.R."/>
            <person name="La Ragione R."/>
            <person name="Hildebrand F."/>
            <person name="Pallen M.J."/>
        </authorList>
    </citation>
    <scope>NUCLEOTIDE SEQUENCE</scope>
    <source>
        <strain evidence="3">CHK192-2623</strain>
    </source>
</reference>
<comment type="caution">
    <text evidence="3">The sequence shown here is derived from an EMBL/GenBank/DDBJ whole genome shotgun (WGS) entry which is preliminary data.</text>
</comment>
<proteinExistence type="predicted"/>
<feature type="region of interest" description="Disordered" evidence="1">
    <location>
        <begin position="19"/>
        <end position="38"/>
    </location>
</feature>
<dbReference type="EMBL" id="DYYQ01000043">
    <property type="protein sequence ID" value="HJE49842.1"/>
    <property type="molecule type" value="Genomic_DNA"/>
</dbReference>
<organism evidence="3 4">
    <name type="scientific">Lactobacillus johnsonii</name>
    <dbReference type="NCBI Taxonomy" id="33959"/>
    <lineage>
        <taxon>Bacteria</taxon>
        <taxon>Bacillati</taxon>
        <taxon>Bacillota</taxon>
        <taxon>Bacilli</taxon>
        <taxon>Lactobacillales</taxon>
        <taxon>Lactobacillaceae</taxon>
        <taxon>Lactobacillus</taxon>
    </lineage>
</organism>
<name>A0A921EKT4_LACJH</name>
<accession>A0A921EKT4</accession>
<evidence type="ECO:0000259" key="2">
    <source>
        <dbReference type="Pfam" id="PF07510"/>
    </source>
</evidence>
<dbReference type="Proteomes" id="UP000732527">
    <property type="component" value="Unassembled WGS sequence"/>
</dbReference>
<sequence length="38" mass="4390">MSDNDHEKYVHTLGNLSITGYSSEMSNKSFEEKKQILK</sequence>
<keyword evidence="3" id="KW-0255">Endonuclease</keyword>
<dbReference type="Pfam" id="PF07510">
    <property type="entry name" value="GmrSD_C"/>
    <property type="match status" value="1"/>
</dbReference>
<keyword evidence="3" id="KW-0378">Hydrolase</keyword>
<evidence type="ECO:0000256" key="1">
    <source>
        <dbReference type="SAM" id="MobiDB-lite"/>
    </source>
</evidence>
<dbReference type="GO" id="GO:0004519">
    <property type="term" value="F:endonuclease activity"/>
    <property type="evidence" value="ECO:0007669"/>
    <property type="project" value="UniProtKB-KW"/>
</dbReference>
<dbReference type="InterPro" id="IPR011089">
    <property type="entry name" value="GmrSD_C"/>
</dbReference>
<feature type="compositionally biased region" description="Basic and acidic residues" evidence="1">
    <location>
        <begin position="29"/>
        <end position="38"/>
    </location>
</feature>
<reference evidence="3" key="2">
    <citation type="submission" date="2021-09" db="EMBL/GenBank/DDBJ databases">
        <authorList>
            <person name="Gilroy R."/>
        </authorList>
    </citation>
    <scope>NUCLEOTIDE SEQUENCE</scope>
    <source>
        <strain evidence="3">CHK192-2623</strain>
    </source>
</reference>